<protein>
    <submittedName>
        <fullName evidence="3">G_PROTEIN_RECEP_F1_2 domain-containing protein</fullName>
    </submittedName>
</protein>
<evidence type="ECO:0000313" key="3">
    <source>
        <dbReference type="WBParaSite" id="MhA1_Contig829.frz3.gene12"/>
    </source>
</evidence>
<dbReference type="WBParaSite" id="MhA1_Contig829.frz3.gene12">
    <property type="protein sequence ID" value="MhA1_Contig829.frz3.gene12"/>
    <property type="gene ID" value="MhA1_Contig829.frz3.gene12"/>
</dbReference>
<feature type="transmembrane region" description="Helical" evidence="1">
    <location>
        <begin position="78"/>
        <end position="101"/>
    </location>
</feature>
<name>A0A1I8C0W7_MELHA</name>
<keyword evidence="2" id="KW-1185">Reference proteome</keyword>
<dbReference type="OMA" id="YHETAIV"/>
<dbReference type="SUPFAM" id="SSF81321">
    <property type="entry name" value="Family A G protein-coupled receptor-like"/>
    <property type="match status" value="1"/>
</dbReference>
<dbReference type="Proteomes" id="UP000095281">
    <property type="component" value="Unplaced"/>
</dbReference>
<dbReference type="AlphaFoldDB" id="A0A1I8C0W7"/>
<accession>A0A1I8C0W7</accession>
<sequence length="141" mass="16268">MDWFSLFIFNLLPILLLAYLNIQLMQTLRHIVRRDSSVSANFLQQNENNEQIRVLPMEIKNFGEENQQNNCNNSNANAMLFAVVLLLFVCIGPQAAARLLYEWHGIYHINSVLYTCISQQVKLKEKGEIARSDVLALMLIK</sequence>
<reference evidence="3" key="1">
    <citation type="submission" date="2016-11" db="UniProtKB">
        <authorList>
            <consortium name="WormBaseParasite"/>
        </authorList>
    </citation>
    <scope>IDENTIFICATION</scope>
</reference>
<evidence type="ECO:0000256" key="1">
    <source>
        <dbReference type="SAM" id="Phobius"/>
    </source>
</evidence>
<organism evidence="2 3">
    <name type="scientific">Meloidogyne hapla</name>
    <name type="common">Root-knot nematode worm</name>
    <dbReference type="NCBI Taxonomy" id="6305"/>
    <lineage>
        <taxon>Eukaryota</taxon>
        <taxon>Metazoa</taxon>
        <taxon>Ecdysozoa</taxon>
        <taxon>Nematoda</taxon>
        <taxon>Chromadorea</taxon>
        <taxon>Rhabditida</taxon>
        <taxon>Tylenchina</taxon>
        <taxon>Tylenchomorpha</taxon>
        <taxon>Tylenchoidea</taxon>
        <taxon>Meloidogynidae</taxon>
        <taxon>Meloidogyninae</taxon>
        <taxon>Meloidogyne</taxon>
    </lineage>
</organism>
<feature type="transmembrane region" description="Helical" evidence="1">
    <location>
        <begin position="6"/>
        <end position="24"/>
    </location>
</feature>
<keyword evidence="1" id="KW-1133">Transmembrane helix</keyword>
<keyword evidence="1" id="KW-0472">Membrane</keyword>
<keyword evidence="1" id="KW-0812">Transmembrane</keyword>
<proteinExistence type="predicted"/>
<dbReference type="Gene3D" id="1.20.1070.10">
    <property type="entry name" value="Rhodopsin 7-helix transmembrane proteins"/>
    <property type="match status" value="1"/>
</dbReference>
<evidence type="ECO:0000313" key="2">
    <source>
        <dbReference type="Proteomes" id="UP000095281"/>
    </source>
</evidence>